<dbReference type="CDD" id="cd03253">
    <property type="entry name" value="ABCC_ATM1_transporter"/>
    <property type="match status" value="1"/>
</dbReference>
<feature type="domain" description="ABC transmembrane type-1" evidence="12">
    <location>
        <begin position="260"/>
        <end position="542"/>
    </location>
</feature>
<evidence type="ECO:0008006" key="15">
    <source>
        <dbReference type="Google" id="ProtNLM"/>
    </source>
</evidence>
<evidence type="ECO:0000313" key="13">
    <source>
        <dbReference type="EMBL" id="ORY63914.1"/>
    </source>
</evidence>
<accession>A0A1Y2DXS2</accession>
<evidence type="ECO:0000259" key="12">
    <source>
        <dbReference type="PROSITE" id="PS50929"/>
    </source>
</evidence>
<feature type="transmembrane region" description="Helical" evidence="10">
    <location>
        <begin position="124"/>
        <end position="143"/>
    </location>
</feature>
<dbReference type="Pfam" id="PF00664">
    <property type="entry name" value="ABC_membrane"/>
    <property type="match status" value="1"/>
</dbReference>
<comment type="subcellular location">
    <subcellularLocation>
        <location evidence="1">Membrane</location>
        <topology evidence="1">Multi-pass membrane protein</topology>
    </subcellularLocation>
</comment>
<dbReference type="Pfam" id="PF00005">
    <property type="entry name" value="ABC_tran"/>
    <property type="match status" value="1"/>
</dbReference>
<evidence type="ECO:0000256" key="4">
    <source>
        <dbReference type="ARBA" id="ARBA00022741"/>
    </source>
</evidence>
<feature type="transmembrane region" description="Helical" evidence="10">
    <location>
        <begin position="373"/>
        <end position="393"/>
    </location>
</feature>
<proteinExistence type="inferred from homology"/>
<evidence type="ECO:0000256" key="3">
    <source>
        <dbReference type="ARBA" id="ARBA00022692"/>
    </source>
</evidence>
<dbReference type="FunFam" id="3.40.50.300:FF:000186">
    <property type="entry name" value="ATP-binding cassette sub-family B member 7, mitochondrial"/>
    <property type="match status" value="1"/>
</dbReference>
<dbReference type="PROSITE" id="PS50929">
    <property type="entry name" value="ABC_TM1F"/>
    <property type="match status" value="1"/>
</dbReference>
<dbReference type="Proteomes" id="UP000193689">
    <property type="component" value="Unassembled WGS sequence"/>
</dbReference>
<feature type="transmembrane region" description="Helical" evidence="10">
    <location>
        <begin position="399"/>
        <end position="418"/>
    </location>
</feature>
<organism evidence="13 14">
    <name type="scientific">Pseudomassariella vexata</name>
    <dbReference type="NCBI Taxonomy" id="1141098"/>
    <lineage>
        <taxon>Eukaryota</taxon>
        <taxon>Fungi</taxon>
        <taxon>Dikarya</taxon>
        <taxon>Ascomycota</taxon>
        <taxon>Pezizomycotina</taxon>
        <taxon>Sordariomycetes</taxon>
        <taxon>Xylariomycetidae</taxon>
        <taxon>Amphisphaeriales</taxon>
        <taxon>Pseudomassariaceae</taxon>
        <taxon>Pseudomassariella</taxon>
    </lineage>
</organism>
<dbReference type="AlphaFoldDB" id="A0A1Y2DXS2"/>
<feature type="transmembrane region" description="Helical" evidence="10">
    <location>
        <begin position="12"/>
        <end position="33"/>
    </location>
</feature>
<keyword evidence="3 10" id="KW-0812">Transmembrane</keyword>
<feature type="transmembrane region" description="Helical" evidence="10">
    <location>
        <begin position="155"/>
        <end position="177"/>
    </location>
</feature>
<keyword evidence="2" id="KW-0813">Transport</keyword>
<evidence type="ECO:0000256" key="6">
    <source>
        <dbReference type="ARBA" id="ARBA00022946"/>
    </source>
</evidence>
<dbReference type="InterPro" id="IPR003593">
    <property type="entry name" value="AAA+_ATPase"/>
</dbReference>
<dbReference type="InterPro" id="IPR017871">
    <property type="entry name" value="ABC_transporter-like_CS"/>
</dbReference>
<dbReference type="InterPro" id="IPR036640">
    <property type="entry name" value="ABC1_TM_sf"/>
</dbReference>
<evidence type="ECO:0000256" key="9">
    <source>
        <dbReference type="ARBA" id="ARBA00024363"/>
    </source>
</evidence>
<dbReference type="GO" id="GO:0000041">
    <property type="term" value="P:transition metal ion transport"/>
    <property type="evidence" value="ECO:0007669"/>
    <property type="project" value="UniProtKB-ARBA"/>
</dbReference>
<dbReference type="GO" id="GO:0140359">
    <property type="term" value="F:ABC-type transporter activity"/>
    <property type="evidence" value="ECO:0007669"/>
    <property type="project" value="InterPro"/>
</dbReference>
<dbReference type="Gene3D" id="3.40.50.300">
    <property type="entry name" value="P-loop containing nucleotide triphosphate hydrolases"/>
    <property type="match status" value="1"/>
</dbReference>
<keyword evidence="4" id="KW-0547">Nucleotide-binding</keyword>
<keyword evidence="7 10" id="KW-1133">Transmembrane helix</keyword>
<dbReference type="RefSeq" id="XP_040715328.1">
    <property type="nucleotide sequence ID" value="XM_040860253.1"/>
</dbReference>
<evidence type="ECO:0000256" key="5">
    <source>
        <dbReference type="ARBA" id="ARBA00022840"/>
    </source>
</evidence>
<dbReference type="PANTHER" id="PTHR24221">
    <property type="entry name" value="ATP-BINDING CASSETTE SUB-FAMILY B"/>
    <property type="match status" value="1"/>
</dbReference>
<evidence type="ECO:0000256" key="1">
    <source>
        <dbReference type="ARBA" id="ARBA00004141"/>
    </source>
</evidence>
<dbReference type="PROSITE" id="PS50893">
    <property type="entry name" value="ABC_TRANSPORTER_2"/>
    <property type="match status" value="1"/>
</dbReference>
<dbReference type="SMART" id="SM00382">
    <property type="entry name" value="AAA"/>
    <property type="match status" value="1"/>
</dbReference>
<dbReference type="GeneID" id="63776465"/>
<dbReference type="PROSITE" id="PS00211">
    <property type="entry name" value="ABC_TRANSPORTER_1"/>
    <property type="match status" value="1"/>
</dbReference>
<evidence type="ECO:0000259" key="11">
    <source>
        <dbReference type="PROSITE" id="PS50893"/>
    </source>
</evidence>
<dbReference type="SUPFAM" id="SSF90123">
    <property type="entry name" value="ABC transporter transmembrane region"/>
    <property type="match status" value="1"/>
</dbReference>
<dbReference type="OrthoDB" id="6500128at2759"/>
<sequence>MAALGLGLKVAFYFHPCGLFASLFLSQLIRYRYGTVDNGTATADQKKVEKVQRFYAKLIWALQLLLVPLMLASIVLVASNALTNEGVNFPHSAYLASHIGVLLYFLAGLLPDPDGPWTPTVPHCHAWVVGVLLEIVISAVFIAEQPLIQVPKGLLDSLCGLSLARIVVLVLMITLLVRRQYELRNPEKGSAGEQESLLGNTDASANGYGAANTNGNATKREVKKPRDPQRSGWFDYIAGFRILFPYLWPADSRLHQATVVVCLILLIAQRVINFYVPIQLGVLVDSLGYGRVPYKEIVLYVVFRGLQGQQGAIGAARSVLWIPVSQSLFRRLSCAAFEHVLGLSMDFHLSKRIGEVTSALSRGSAMNTFLENFVFQVFPMIFDIFVAAVYFFISYDAFYTVVVLTIMWSYIFLTMYMAKYRGRQRRDMTTKSRDMEAAKTDAIMAYETVQHNCAVKSETDRFRGHVTTYQKAERLVLWSLNLLNLTQSSVFTLGTALIVALSAYKISIGQQSISGFVTLITYFTQLQAPLNFFGTYYTMLQNNLIEAERMLDLMNETSGIVEKPDAVELPAAQGEVKFNDVKFSYQGKEPAIGGISFTVLPGTKTAIVGESGSGKSTCLKLLFRFYDVNSGSITVDGHDIRDLKVDSLRRQIGVVPQDTVLFNATIMYNLLYANPKASEADVFEACKAANIHNRILAFPDGYDTKVGERGLKLSGGERQRVAIARAILKDSRILLLDEATASLDSSTERIIQDALEKVTTGRTTVTIAHRLSTITNSDQIIVLHKGQVVERGTHSELLSLRGSYFAMWEKQTTTDREVAETPKE</sequence>
<feature type="transmembrane region" description="Helical" evidence="10">
    <location>
        <begin position="54"/>
        <end position="79"/>
    </location>
</feature>
<evidence type="ECO:0000256" key="10">
    <source>
        <dbReference type="SAM" id="Phobius"/>
    </source>
</evidence>
<comment type="caution">
    <text evidence="13">The sequence shown here is derived from an EMBL/GenBank/DDBJ whole genome shotgun (WGS) entry which is preliminary data.</text>
</comment>
<dbReference type="InParanoid" id="A0A1Y2DXS2"/>
<dbReference type="GO" id="GO:0016887">
    <property type="term" value="F:ATP hydrolysis activity"/>
    <property type="evidence" value="ECO:0007669"/>
    <property type="project" value="InterPro"/>
</dbReference>
<feature type="domain" description="ABC transporter" evidence="11">
    <location>
        <begin position="576"/>
        <end position="810"/>
    </location>
</feature>
<protein>
    <recommendedName>
        <fullName evidence="15">ABC transporter</fullName>
    </recommendedName>
</protein>
<keyword evidence="6" id="KW-0809">Transit peptide</keyword>
<dbReference type="EMBL" id="MCFJ01000007">
    <property type="protein sequence ID" value="ORY63914.1"/>
    <property type="molecule type" value="Genomic_DNA"/>
</dbReference>
<dbReference type="InterPro" id="IPR027417">
    <property type="entry name" value="P-loop_NTPase"/>
</dbReference>
<dbReference type="PANTHER" id="PTHR24221:SF651">
    <property type="entry name" value="HEAVY METAL TOLERANCE PROTEIN"/>
    <property type="match status" value="1"/>
</dbReference>
<evidence type="ECO:0000256" key="8">
    <source>
        <dbReference type="ARBA" id="ARBA00023136"/>
    </source>
</evidence>
<feature type="transmembrane region" description="Helical" evidence="10">
    <location>
        <begin position="482"/>
        <end position="504"/>
    </location>
</feature>
<dbReference type="CDD" id="cd18583">
    <property type="entry name" value="ABC_6TM_HMT1"/>
    <property type="match status" value="1"/>
</dbReference>
<dbReference type="GO" id="GO:0005774">
    <property type="term" value="C:vacuolar membrane"/>
    <property type="evidence" value="ECO:0007669"/>
    <property type="project" value="TreeGrafter"/>
</dbReference>
<evidence type="ECO:0000313" key="14">
    <source>
        <dbReference type="Proteomes" id="UP000193689"/>
    </source>
</evidence>
<feature type="transmembrane region" description="Helical" evidence="10">
    <location>
        <begin position="91"/>
        <end position="112"/>
    </location>
</feature>
<evidence type="ECO:0000256" key="7">
    <source>
        <dbReference type="ARBA" id="ARBA00022989"/>
    </source>
</evidence>
<gene>
    <name evidence="13" type="ORF">BCR38DRAFT_433448</name>
</gene>
<keyword evidence="14" id="KW-1185">Reference proteome</keyword>
<dbReference type="InterPro" id="IPR003439">
    <property type="entry name" value="ABC_transporter-like_ATP-bd"/>
</dbReference>
<keyword evidence="5" id="KW-0067">ATP-binding</keyword>
<dbReference type="GO" id="GO:0005524">
    <property type="term" value="F:ATP binding"/>
    <property type="evidence" value="ECO:0007669"/>
    <property type="project" value="UniProtKB-KW"/>
</dbReference>
<dbReference type="SUPFAM" id="SSF52540">
    <property type="entry name" value="P-loop containing nucleoside triphosphate hydrolases"/>
    <property type="match status" value="1"/>
</dbReference>
<dbReference type="InterPro" id="IPR011527">
    <property type="entry name" value="ABC1_TM_dom"/>
</dbReference>
<comment type="similarity">
    <text evidence="9">Belongs to the ABC transporter superfamily. ABCB family. Heavy Metal importer (TC 3.A.1.210) subfamily.</text>
</comment>
<reference evidence="13 14" key="1">
    <citation type="submission" date="2016-07" db="EMBL/GenBank/DDBJ databases">
        <title>Pervasive Adenine N6-methylation of Active Genes in Fungi.</title>
        <authorList>
            <consortium name="DOE Joint Genome Institute"/>
            <person name="Mondo S.J."/>
            <person name="Dannebaum R.O."/>
            <person name="Kuo R.C."/>
            <person name="Labutti K."/>
            <person name="Haridas S."/>
            <person name="Kuo A."/>
            <person name="Salamov A."/>
            <person name="Ahrendt S.R."/>
            <person name="Lipzen A."/>
            <person name="Sullivan W."/>
            <person name="Andreopoulos W.B."/>
            <person name="Clum A."/>
            <person name="Lindquist E."/>
            <person name="Daum C."/>
            <person name="Ramamoorthy G.K."/>
            <person name="Gryganskyi A."/>
            <person name="Culley D."/>
            <person name="Magnuson J.K."/>
            <person name="James T.Y."/>
            <person name="O'Malley M.A."/>
            <person name="Stajich J.E."/>
            <person name="Spatafora J.W."/>
            <person name="Visel A."/>
            <person name="Grigoriev I.V."/>
        </authorList>
    </citation>
    <scope>NUCLEOTIDE SEQUENCE [LARGE SCALE GENOMIC DNA]</scope>
    <source>
        <strain evidence="13 14">CBS 129021</strain>
    </source>
</reference>
<name>A0A1Y2DXS2_9PEZI</name>
<keyword evidence="8 10" id="KW-0472">Membrane</keyword>
<dbReference type="Gene3D" id="1.20.1560.10">
    <property type="entry name" value="ABC transporter type 1, transmembrane domain"/>
    <property type="match status" value="1"/>
</dbReference>
<dbReference type="InterPro" id="IPR039421">
    <property type="entry name" value="Type_1_exporter"/>
</dbReference>
<evidence type="ECO:0000256" key="2">
    <source>
        <dbReference type="ARBA" id="ARBA00022448"/>
    </source>
</evidence>